<name>U1NH13_9EURY</name>
<feature type="non-terminal residue" evidence="1">
    <location>
        <position position="41"/>
    </location>
</feature>
<gene>
    <name evidence="1" type="ORF">J07HQW2_02899</name>
</gene>
<dbReference type="EMBL" id="KE356561">
    <property type="protein sequence ID" value="ERG96420.1"/>
    <property type="molecule type" value="Genomic_DNA"/>
</dbReference>
<evidence type="ECO:0000313" key="2">
    <source>
        <dbReference type="Proteomes" id="UP000030710"/>
    </source>
</evidence>
<dbReference type="HOGENOM" id="CLU_3280827_0_0_2"/>
<accession>U1NH13</accession>
<dbReference type="Proteomes" id="UP000030710">
    <property type="component" value="Unassembled WGS sequence"/>
</dbReference>
<dbReference type="AlphaFoldDB" id="U1NH13"/>
<dbReference type="STRING" id="1238425.J07HQW2_02899"/>
<sequence>MVEIKQCYTVAHYLSQSGNLWSLDCVDLGHIVINEVPTCLS</sequence>
<evidence type="ECO:0000313" key="1">
    <source>
        <dbReference type="EMBL" id="ERG96420.1"/>
    </source>
</evidence>
<reference evidence="1 2" key="1">
    <citation type="journal article" date="2013" name="PLoS ONE">
        <title>Assembly-driven community genomics of a hypersaline microbial ecosystem.</title>
        <authorList>
            <person name="Podell S."/>
            <person name="Ugalde J.A."/>
            <person name="Narasingarao P."/>
            <person name="Banfield J.F."/>
            <person name="Heidelberg K.B."/>
            <person name="Allen E.E."/>
        </authorList>
    </citation>
    <scope>NUCLEOTIDE SEQUENCE [LARGE SCALE GENOMIC DNA]</scope>
    <source>
        <strain evidence="2">J07HQW2</strain>
    </source>
</reference>
<proteinExistence type="predicted"/>
<organism evidence="1 2">
    <name type="scientific">Haloquadratum walsbyi J07HQW2</name>
    <dbReference type="NCBI Taxonomy" id="1238425"/>
    <lineage>
        <taxon>Archaea</taxon>
        <taxon>Methanobacteriati</taxon>
        <taxon>Methanobacteriota</taxon>
        <taxon>Stenosarchaea group</taxon>
        <taxon>Halobacteria</taxon>
        <taxon>Halobacteriales</taxon>
        <taxon>Haloferacaceae</taxon>
        <taxon>Haloquadratum</taxon>
    </lineage>
</organism>
<protein>
    <submittedName>
        <fullName evidence="1">Uncharacterized protein</fullName>
    </submittedName>
</protein>